<evidence type="ECO:0000256" key="2">
    <source>
        <dbReference type="ARBA" id="ARBA00010663"/>
    </source>
</evidence>
<feature type="transmembrane region" description="Helical" evidence="12">
    <location>
        <begin position="485"/>
        <end position="509"/>
    </location>
</feature>
<gene>
    <name evidence="14" type="ORF">CHIRRI_LOCUS14311</name>
</gene>
<dbReference type="PANTHER" id="PTHR24372">
    <property type="entry name" value="GLYCOPROTEIN HORMONE RECEPTOR"/>
    <property type="match status" value="1"/>
</dbReference>
<keyword evidence="9 12" id="KW-0472">Membrane</keyword>
<reference evidence="14" key="1">
    <citation type="submission" date="2022-01" db="EMBL/GenBank/DDBJ databases">
        <authorList>
            <person name="King R."/>
        </authorList>
    </citation>
    <scope>NUCLEOTIDE SEQUENCE</scope>
</reference>
<feature type="transmembrane region" description="Helical" evidence="12">
    <location>
        <begin position="571"/>
        <end position="594"/>
    </location>
</feature>
<dbReference type="CDD" id="cd15136">
    <property type="entry name" value="7tmA_Glyco_hormone_R"/>
    <property type="match status" value="1"/>
</dbReference>
<evidence type="ECO:0000256" key="10">
    <source>
        <dbReference type="ARBA" id="ARBA00023170"/>
    </source>
</evidence>
<comment type="subcellular location">
    <subcellularLocation>
        <location evidence="1">Cell membrane</location>
        <topology evidence="1">Multi-pass membrane protein</topology>
    </subcellularLocation>
</comment>
<dbReference type="PROSITE" id="PS50262">
    <property type="entry name" value="G_PROTEIN_RECEP_F1_2"/>
    <property type="match status" value="1"/>
</dbReference>
<dbReference type="GO" id="GO:0007189">
    <property type="term" value="P:adenylate cyclase-activating G protein-coupled receptor signaling pathway"/>
    <property type="evidence" value="ECO:0007669"/>
    <property type="project" value="TreeGrafter"/>
</dbReference>
<dbReference type="GO" id="GO:0008528">
    <property type="term" value="F:G protein-coupled peptide receptor activity"/>
    <property type="evidence" value="ECO:0007669"/>
    <property type="project" value="TreeGrafter"/>
</dbReference>
<dbReference type="PRINTS" id="PR00237">
    <property type="entry name" value="GPCRRHODOPSN"/>
</dbReference>
<comment type="similarity">
    <text evidence="2">Belongs to the G-protein coupled receptor 1 family.</text>
</comment>
<keyword evidence="10" id="KW-0675">Receptor</keyword>
<dbReference type="Proteomes" id="UP001153620">
    <property type="component" value="Chromosome 4"/>
</dbReference>
<evidence type="ECO:0000313" key="15">
    <source>
        <dbReference type="Proteomes" id="UP001153620"/>
    </source>
</evidence>
<keyword evidence="8" id="KW-0297">G-protein coupled receptor</keyword>
<dbReference type="InterPro" id="IPR002131">
    <property type="entry name" value="Gphrmn_rcpt_fam"/>
</dbReference>
<sequence length="779" mass="88833">MTKTSMIIYNKIILTFSAITFTLIVACPDLQPNNVRSWSRLRSSQTVQVSNIRNLSSWCTCSSELIDVENETDCHCEGRNLTEIPQYLDNVTLLSIANARIKALREYGVGRYSKNLKDLFLINLKEFCYVEPYVFREFIHLRTIYISHSPKLQYLPAEVFYHTSKSFKTLRIIHSGLIEIPDLKFLSKTDILLQLDFEGNLITEIPENSFQIKTEQLILDNNVISTIYRRAFSGSEIGKLSLKGNKNLCTLHELAFDGIMTIRELDLSSSSIESLSTKGLEKLEILRIQNTPSLKEIPSVYNFKNLEKAYLTHPFHCCAFKFPSRHDPRRYNEHLQLIKLSKHDCESKLKMNESSSVLNYSIRDVRAIKFNESDKMTEAMGLMDLYDTTETGTDNDIDRMGTFMNGPVDPHENFEAMCGKFNFATKKVVACFPKPDALNPCEDVFELIWLRVSVWIVISLSVVGNVAVLIVLLSNQSEITVPKLLVCNLAFADLCIGVYLFLIALIDLYSTNEYFNYAFDWQYGIGCKSAGFLNVFAAHLSIFTLTIITIERWFAITKAVFINRRLKKRTAIYIMICGWIYSIIMAMLPLFGISNYSSTSICIPMELNDLPDKFYLITAVVLNSLGFIIVVVCYIQIYLNLGNQDFTKPHASNRDMVVAKKMALLVFTNFACLAPIIFFTIFALAGHSLITVTQSKFIIVFFYPLNSCANPYLYAILTSQYRRDAIMLVSKLGIFKNYANRYKHVYRHPSNSIPLNTINGSQCSNLRKANGEKLITLCT</sequence>
<keyword evidence="11" id="KW-0807">Transducer</keyword>
<dbReference type="Gene3D" id="1.20.1070.10">
    <property type="entry name" value="Rhodopsin 7-helix transmembrane proteins"/>
    <property type="match status" value="1"/>
</dbReference>
<dbReference type="AlphaFoldDB" id="A0A9N9SAV8"/>
<evidence type="ECO:0000256" key="8">
    <source>
        <dbReference type="ARBA" id="ARBA00023040"/>
    </source>
</evidence>
<dbReference type="Pfam" id="PF00001">
    <property type="entry name" value="7tm_1"/>
    <property type="match status" value="1"/>
</dbReference>
<feature type="transmembrane region" description="Helical" evidence="12">
    <location>
        <begin position="662"/>
        <end position="685"/>
    </location>
</feature>
<reference evidence="14" key="2">
    <citation type="submission" date="2022-10" db="EMBL/GenBank/DDBJ databases">
        <authorList>
            <consortium name="ENA_rothamsted_submissions"/>
            <consortium name="culmorum"/>
            <person name="King R."/>
        </authorList>
    </citation>
    <scope>NUCLEOTIDE SEQUENCE</scope>
</reference>
<name>A0A9N9SAV8_9DIPT</name>
<feature type="domain" description="G-protein coupled receptors family 1 profile" evidence="13">
    <location>
        <begin position="464"/>
        <end position="714"/>
    </location>
</feature>
<feature type="transmembrane region" description="Helical" evidence="12">
    <location>
        <begin position="614"/>
        <end position="641"/>
    </location>
</feature>
<dbReference type="GO" id="GO:0009755">
    <property type="term" value="P:hormone-mediated signaling pathway"/>
    <property type="evidence" value="ECO:0007669"/>
    <property type="project" value="TreeGrafter"/>
</dbReference>
<protein>
    <recommendedName>
        <fullName evidence="13">G-protein coupled receptors family 1 profile domain-containing protein</fullName>
    </recommendedName>
</protein>
<evidence type="ECO:0000256" key="6">
    <source>
        <dbReference type="ARBA" id="ARBA00022737"/>
    </source>
</evidence>
<dbReference type="SUPFAM" id="SSF81321">
    <property type="entry name" value="Family A G protein-coupled receptor-like"/>
    <property type="match status" value="1"/>
</dbReference>
<dbReference type="PANTHER" id="PTHR24372:SF74">
    <property type="entry name" value="LP13728P"/>
    <property type="match status" value="1"/>
</dbReference>
<dbReference type="GO" id="GO:0005886">
    <property type="term" value="C:plasma membrane"/>
    <property type="evidence" value="ECO:0007669"/>
    <property type="project" value="UniProtKB-SubCell"/>
</dbReference>
<dbReference type="OrthoDB" id="5981530at2759"/>
<evidence type="ECO:0000256" key="11">
    <source>
        <dbReference type="ARBA" id="ARBA00023224"/>
    </source>
</evidence>
<dbReference type="Gene3D" id="3.80.10.10">
    <property type="entry name" value="Ribonuclease Inhibitor"/>
    <property type="match status" value="1"/>
</dbReference>
<evidence type="ECO:0000256" key="1">
    <source>
        <dbReference type="ARBA" id="ARBA00004651"/>
    </source>
</evidence>
<dbReference type="PROSITE" id="PS51257">
    <property type="entry name" value="PROKAR_LIPOPROTEIN"/>
    <property type="match status" value="1"/>
</dbReference>
<dbReference type="PRINTS" id="PR00373">
    <property type="entry name" value="GLYCHORMONER"/>
</dbReference>
<dbReference type="InterPro" id="IPR000276">
    <property type="entry name" value="GPCR_Rhodpsn"/>
</dbReference>
<keyword evidence="5 12" id="KW-0812">Transmembrane</keyword>
<dbReference type="PROSITE" id="PS00237">
    <property type="entry name" value="G_PROTEIN_RECEP_F1_1"/>
    <property type="match status" value="1"/>
</dbReference>
<evidence type="ECO:0000259" key="13">
    <source>
        <dbReference type="PROSITE" id="PS50262"/>
    </source>
</evidence>
<dbReference type="SUPFAM" id="SSF52058">
    <property type="entry name" value="L domain-like"/>
    <property type="match status" value="1"/>
</dbReference>
<dbReference type="InterPro" id="IPR032675">
    <property type="entry name" value="LRR_dom_sf"/>
</dbReference>
<evidence type="ECO:0000256" key="12">
    <source>
        <dbReference type="SAM" id="Phobius"/>
    </source>
</evidence>
<keyword evidence="3" id="KW-1003">Cell membrane</keyword>
<evidence type="ECO:0000256" key="9">
    <source>
        <dbReference type="ARBA" id="ARBA00023136"/>
    </source>
</evidence>
<evidence type="ECO:0000256" key="5">
    <source>
        <dbReference type="ARBA" id="ARBA00022692"/>
    </source>
</evidence>
<keyword evidence="4" id="KW-0433">Leucine-rich repeat</keyword>
<dbReference type="InterPro" id="IPR017452">
    <property type="entry name" value="GPCR_Rhodpsn_7TM"/>
</dbReference>
<feature type="transmembrane region" description="Helical" evidence="12">
    <location>
        <begin position="448"/>
        <end position="473"/>
    </location>
</feature>
<keyword evidence="6" id="KW-0677">Repeat</keyword>
<dbReference type="GO" id="GO:0016500">
    <property type="term" value="F:protein-hormone receptor activity"/>
    <property type="evidence" value="ECO:0007669"/>
    <property type="project" value="InterPro"/>
</dbReference>
<accession>A0A9N9SAV8</accession>
<proteinExistence type="inferred from homology"/>
<evidence type="ECO:0000256" key="4">
    <source>
        <dbReference type="ARBA" id="ARBA00022614"/>
    </source>
</evidence>
<feature type="transmembrane region" description="Helical" evidence="12">
    <location>
        <begin position="697"/>
        <end position="717"/>
    </location>
</feature>
<evidence type="ECO:0000313" key="14">
    <source>
        <dbReference type="EMBL" id="CAG9811503.1"/>
    </source>
</evidence>
<organism evidence="14 15">
    <name type="scientific">Chironomus riparius</name>
    <dbReference type="NCBI Taxonomy" id="315576"/>
    <lineage>
        <taxon>Eukaryota</taxon>
        <taxon>Metazoa</taxon>
        <taxon>Ecdysozoa</taxon>
        <taxon>Arthropoda</taxon>
        <taxon>Hexapoda</taxon>
        <taxon>Insecta</taxon>
        <taxon>Pterygota</taxon>
        <taxon>Neoptera</taxon>
        <taxon>Endopterygota</taxon>
        <taxon>Diptera</taxon>
        <taxon>Nematocera</taxon>
        <taxon>Chironomoidea</taxon>
        <taxon>Chironomidae</taxon>
        <taxon>Chironominae</taxon>
        <taxon>Chironomus</taxon>
    </lineage>
</organism>
<evidence type="ECO:0000256" key="3">
    <source>
        <dbReference type="ARBA" id="ARBA00022475"/>
    </source>
</evidence>
<dbReference type="FunFam" id="1.20.1070.10:FF:000181">
    <property type="entry name" value="Thyrotropin receptor"/>
    <property type="match status" value="1"/>
</dbReference>
<dbReference type="EMBL" id="OU895880">
    <property type="protein sequence ID" value="CAG9811503.1"/>
    <property type="molecule type" value="Genomic_DNA"/>
</dbReference>
<evidence type="ECO:0000256" key="7">
    <source>
        <dbReference type="ARBA" id="ARBA00022989"/>
    </source>
</evidence>
<keyword evidence="15" id="KW-1185">Reference proteome</keyword>
<feature type="transmembrane region" description="Helical" evidence="12">
    <location>
        <begin position="529"/>
        <end position="550"/>
    </location>
</feature>
<keyword evidence="7 12" id="KW-1133">Transmembrane helix</keyword>